<evidence type="ECO:0000313" key="5">
    <source>
        <dbReference type="EMBL" id="KAF7996434.1"/>
    </source>
</evidence>
<dbReference type="Proteomes" id="UP000639338">
    <property type="component" value="Unassembled WGS sequence"/>
</dbReference>
<dbReference type="CDD" id="cd03135">
    <property type="entry name" value="GATase1_DJ-1"/>
    <property type="match status" value="1"/>
</dbReference>
<keyword evidence="3" id="KW-0558">Oxidation</keyword>
<organism evidence="5 6">
    <name type="scientific">Aphidius gifuensis</name>
    <name type="common">Parasitoid wasp</name>
    <dbReference type="NCBI Taxonomy" id="684658"/>
    <lineage>
        <taxon>Eukaryota</taxon>
        <taxon>Metazoa</taxon>
        <taxon>Ecdysozoa</taxon>
        <taxon>Arthropoda</taxon>
        <taxon>Hexapoda</taxon>
        <taxon>Insecta</taxon>
        <taxon>Pterygota</taxon>
        <taxon>Neoptera</taxon>
        <taxon>Endopterygota</taxon>
        <taxon>Hymenoptera</taxon>
        <taxon>Apocrita</taxon>
        <taxon>Ichneumonoidea</taxon>
        <taxon>Braconidae</taxon>
        <taxon>Aphidiinae</taxon>
        <taxon>Aphidius</taxon>
    </lineage>
</organism>
<dbReference type="GO" id="GO:1903189">
    <property type="term" value="P:glyoxal metabolic process"/>
    <property type="evidence" value="ECO:0007669"/>
    <property type="project" value="TreeGrafter"/>
</dbReference>
<dbReference type="InterPro" id="IPR006287">
    <property type="entry name" value="DJ-1"/>
</dbReference>
<evidence type="ECO:0000256" key="1">
    <source>
        <dbReference type="ARBA" id="ARBA00004496"/>
    </source>
</evidence>
<dbReference type="InterPro" id="IPR050325">
    <property type="entry name" value="Prot/Nucl_acid_deglycase"/>
</dbReference>
<dbReference type="Gene3D" id="3.40.50.880">
    <property type="match status" value="1"/>
</dbReference>
<reference evidence="5 6" key="1">
    <citation type="submission" date="2020-08" db="EMBL/GenBank/DDBJ databases">
        <title>Aphidius gifuensis genome sequencing and assembly.</title>
        <authorList>
            <person name="Du Z."/>
        </authorList>
    </citation>
    <scope>NUCLEOTIDE SEQUENCE [LARGE SCALE GENOMIC DNA]</scope>
    <source>
        <strain evidence="5">YNYX2018</strain>
        <tissue evidence="5">Adults</tissue>
    </source>
</reference>
<protein>
    <recommendedName>
        <fullName evidence="4">DJ-1/PfpI domain-containing protein</fullName>
    </recommendedName>
</protein>
<dbReference type="InterPro" id="IPR002818">
    <property type="entry name" value="DJ-1/PfpI"/>
</dbReference>
<dbReference type="Pfam" id="PF01965">
    <property type="entry name" value="DJ-1_PfpI"/>
    <property type="match status" value="1"/>
</dbReference>
<dbReference type="SUPFAM" id="SSF52317">
    <property type="entry name" value="Class I glutamine amidotransferase-like"/>
    <property type="match status" value="1"/>
</dbReference>
<dbReference type="OrthoDB" id="543156at2759"/>
<name>A0A835CTW7_APHGI</name>
<proteinExistence type="predicted"/>
<dbReference type="GO" id="GO:0006979">
    <property type="term" value="P:response to oxidative stress"/>
    <property type="evidence" value="ECO:0007669"/>
    <property type="project" value="UniProtKB-ARBA"/>
</dbReference>
<dbReference type="NCBIfam" id="TIGR01383">
    <property type="entry name" value="not_thiJ"/>
    <property type="match status" value="1"/>
</dbReference>
<dbReference type="InterPro" id="IPR029062">
    <property type="entry name" value="Class_I_gatase-like"/>
</dbReference>
<dbReference type="GO" id="GO:0005634">
    <property type="term" value="C:nucleus"/>
    <property type="evidence" value="ECO:0007669"/>
    <property type="project" value="TreeGrafter"/>
</dbReference>
<dbReference type="EMBL" id="JACMRX010000001">
    <property type="protein sequence ID" value="KAF7996434.1"/>
    <property type="molecule type" value="Genomic_DNA"/>
</dbReference>
<comment type="subcellular location">
    <subcellularLocation>
        <location evidence="1">Cytoplasm</location>
    </subcellularLocation>
</comment>
<keyword evidence="2" id="KW-0963">Cytoplasm</keyword>
<dbReference type="AlphaFoldDB" id="A0A835CTW7"/>
<dbReference type="PANTHER" id="PTHR48094:SF12">
    <property type="entry name" value="PARKINSON DISEASE PROTEIN 7 HOMOLOG"/>
    <property type="match status" value="1"/>
</dbReference>
<dbReference type="GO" id="GO:0051896">
    <property type="term" value="P:regulation of phosphatidylinositol 3-kinase/protein kinase B signal transduction"/>
    <property type="evidence" value="ECO:0007669"/>
    <property type="project" value="UniProtKB-ARBA"/>
</dbReference>
<accession>A0A835CTW7</accession>
<gene>
    <name evidence="5" type="ORF">HCN44_002066</name>
</gene>
<keyword evidence="6" id="KW-1185">Reference proteome</keyword>
<dbReference type="PANTHER" id="PTHR48094">
    <property type="entry name" value="PROTEIN/NUCLEIC ACID DEGLYCASE DJ-1-RELATED"/>
    <property type="match status" value="1"/>
</dbReference>
<evidence type="ECO:0000256" key="3">
    <source>
        <dbReference type="ARBA" id="ARBA00023097"/>
    </source>
</evidence>
<sequence>METKNAILLLADGAEEMETVTTVDILRRAGIVVTIASITDSMTIKCSRDIKIVADCKLDDVQDQDYDVVILPGGLGGSKALGASEKVGKLLKLQENKGKIIAAICAAPTALKSHGIFKNKQLTSYPAMKDQLTDFYQYLEDDVVIDGNLITSRGPGTVYSFALAIVEKLLGKSAALPVAQGMLYKNYQ</sequence>
<comment type="caution">
    <text evidence="5">The sequence shown here is derived from an EMBL/GenBank/DDBJ whole genome shotgun (WGS) entry which is preliminary data.</text>
</comment>
<evidence type="ECO:0000259" key="4">
    <source>
        <dbReference type="Pfam" id="PF01965"/>
    </source>
</evidence>
<evidence type="ECO:0000256" key="2">
    <source>
        <dbReference type="ARBA" id="ARBA00022490"/>
    </source>
</evidence>
<feature type="domain" description="DJ-1/PfpI" evidence="4">
    <location>
        <begin position="5"/>
        <end position="167"/>
    </location>
</feature>
<dbReference type="GO" id="GO:0005739">
    <property type="term" value="C:mitochondrion"/>
    <property type="evidence" value="ECO:0007669"/>
    <property type="project" value="TreeGrafter"/>
</dbReference>
<evidence type="ECO:0000313" key="6">
    <source>
        <dbReference type="Proteomes" id="UP000639338"/>
    </source>
</evidence>
<dbReference type="FunFam" id="3.40.50.880:FF:000022">
    <property type="entry name" value="protein deglycase DJ-1"/>
    <property type="match status" value="1"/>
</dbReference>